<comment type="caution">
    <text evidence="1">The sequence shown here is derived from an EMBL/GenBank/DDBJ whole genome shotgun (WGS) entry which is preliminary data.</text>
</comment>
<dbReference type="EMBL" id="WNTK01000007">
    <property type="protein sequence ID" value="KAG9479467.1"/>
    <property type="molecule type" value="Genomic_DNA"/>
</dbReference>
<proteinExistence type="predicted"/>
<dbReference type="InterPro" id="IPR012674">
    <property type="entry name" value="Calycin"/>
</dbReference>
<organism evidence="1 2">
    <name type="scientific">Eleutherodactylus coqui</name>
    <name type="common">Puerto Rican coqui</name>
    <dbReference type="NCBI Taxonomy" id="57060"/>
    <lineage>
        <taxon>Eukaryota</taxon>
        <taxon>Metazoa</taxon>
        <taxon>Chordata</taxon>
        <taxon>Craniata</taxon>
        <taxon>Vertebrata</taxon>
        <taxon>Euteleostomi</taxon>
        <taxon>Amphibia</taxon>
        <taxon>Batrachia</taxon>
        <taxon>Anura</taxon>
        <taxon>Neobatrachia</taxon>
        <taxon>Hyloidea</taxon>
        <taxon>Eleutherodactylidae</taxon>
        <taxon>Eleutherodactylinae</taxon>
        <taxon>Eleutherodactylus</taxon>
        <taxon>Eleutherodactylus</taxon>
    </lineage>
</organism>
<sequence>MPGLVGTYEKKQNEGFLCCMKLLNVPEEKMEKAKGHKCTIQIEKTDNGCCITERIGDAVATTNKITFDKKGEVELPSGEKVQARATVTPECDQIVVTVNESFKITLKQTEEGMKITVEKDGKVCVIDCARVAEKETEKAE</sequence>
<dbReference type="SUPFAM" id="SSF50814">
    <property type="entry name" value="Lipocalins"/>
    <property type="match status" value="1"/>
</dbReference>
<dbReference type="Proteomes" id="UP000770717">
    <property type="component" value="Unassembled WGS sequence"/>
</dbReference>
<gene>
    <name evidence="1" type="ORF">GDO78_011484</name>
</gene>
<protein>
    <submittedName>
        <fullName evidence="1">Uncharacterized protein</fullName>
    </submittedName>
</protein>
<dbReference type="Pfam" id="PF14651">
    <property type="entry name" value="Lipocalin_7"/>
    <property type="match status" value="1"/>
</dbReference>
<reference evidence="1" key="1">
    <citation type="thesis" date="2020" institute="ProQuest LLC" country="789 East Eisenhower Parkway, Ann Arbor, MI, USA">
        <title>Comparative Genomics and Chromosome Evolution.</title>
        <authorList>
            <person name="Mudd A.B."/>
        </authorList>
    </citation>
    <scope>NUCLEOTIDE SEQUENCE</scope>
    <source>
        <strain evidence="1">HN-11 Male</strain>
        <tissue evidence="1">Kidney and liver</tissue>
    </source>
</reference>
<evidence type="ECO:0000313" key="1">
    <source>
        <dbReference type="EMBL" id="KAG9479467.1"/>
    </source>
</evidence>
<evidence type="ECO:0000313" key="2">
    <source>
        <dbReference type="Proteomes" id="UP000770717"/>
    </source>
</evidence>
<dbReference type="AlphaFoldDB" id="A0A8J6K4I3"/>
<name>A0A8J6K4I3_ELECQ</name>
<keyword evidence="2" id="KW-1185">Reference proteome</keyword>
<accession>A0A8J6K4I3</accession>
<dbReference type="Gene3D" id="2.40.128.20">
    <property type="match status" value="1"/>
</dbReference>